<dbReference type="Proteomes" id="UP000786183">
    <property type="component" value="Unassembled WGS sequence"/>
</dbReference>
<keyword evidence="7" id="KW-0998">Cell outer membrane</keyword>
<keyword evidence="2" id="KW-1134">Transmembrane beta strand</keyword>
<dbReference type="Gene3D" id="3.10.20.310">
    <property type="entry name" value="membrane protein fhac"/>
    <property type="match status" value="5"/>
</dbReference>
<dbReference type="InterPro" id="IPR023707">
    <property type="entry name" value="OM_assembly_BamA"/>
</dbReference>
<dbReference type="PANTHER" id="PTHR12815:SF47">
    <property type="entry name" value="TRANSLOCATION AND ASSEMBLY MODULE SUBUNIT TAMA"/>
    <property type="match status" value="1"/>
</dbReference>
<comment type="subcellular location">
    <subcellularLocation>
        <location evidence="1">Membrane</location>
    </subcellularLocation>
</comment>
<feature type="domain" description="POTRA" evidence="9">
    <location>
        <begin position="19"/>
        <end position="86"/>
    </location>
</feature>
<dbReference type="RefSeq" id="WP_172231312.1">
    <property type="nucleotide sequence ID" value="NZ_CP035946.1"/>
</dbReference>
<evidence type="ECO:0000259" key="9">
    <source>
        <dbReference type="PROSITE" id="PS51779"/>
    </source>
</evidence>
<protein>
    <recommendedName>
        <fullName evidence="8">Outer membrane protein assembly factor BamA</fullName>
    </recommendedName>
</protein>
<evidence type="ECO:0000256" key="7">
    <source>
        <dbReference type="ARBA" id="ARBA00023237"/>
    </source>
</evidence>
<dbReference type="Pfam" id="PF01103">
    <property type="entry name" value="Omp85"/>
    <property type="match status" value="1"/>
</dbReference>
<dbReference type="InterPro" id="IPR034746">
    <property type="entry name" value="POTRA"/>
</dbReference>
<evidence type="ECO:0000313" key="11">
    <source>
        <dbReference type="Proteomes" id="UP000786183"/>
    </source>
</evidence>
<dbReference type="InterPro" id="IPR039910">
    <property type="entry name" value="D15-like"/>
</dbReference>
<gene>
    <name evidence="10" type="primary">bamA</name>
    <name evidence="10" type="ORF">AVCANL283_07910</name>
</gene>
<organism evidence="10 11">
    <name type="scientific">Campylobacter canadensis</name>
    <dbReference type="NCBI Taxonomy" id="449520"/>
    <lineage>
        <taxon>Bacteria</taxon>
        <taxon>Pseudomonadati</taxon>
        <taxon>Campylobacterota</taxon>
        <taxon>Epsilonproteobacteria</taxon>
        <taxon>Campylobacterales</taxon>
        <taxon>Campylobacteraceae</taxon>
        <taxon>Campylobacter</taxon>
    </lineage>
</organism>
<keyword evidence="3" id="KW-0812">Transmembrane</keyword>
<proteinExistence type="predicted"/>
<keyword evidence="4" id="KW-0732">Signal</keyword>
<keyword evidence="5" id="KW-0677">Repeat</keyword>
<name>A0ABS7WVR1_9BACT</name>
<keyword evidence="6" id="KW-0472">Membrane</keyword>
<evidence type="ECO:0000256" key="2">
    <source>
        <dbReference type="ARBA" id="ARBA00022452"/>
    </source>
</evidence>
<sequence>MNKKSICLSLLCFNLFATDIIKEVEFNGLMHLSSEQALSNSGIKIGDEVDENNINNAVKKLFSYGFFDNISVKFSDSKLIFDVLEKPFIAKIDIKGVPSNDKKQIQNLINIKKGQAYDEKNIEEAKERISLYYQSRSFYDTVIEVDNKKLENNALVLEFNINRGEKIVINKINLVGAKKLKYSNFEPVIANKEKEFLGWFWGFNDGELKTLELINDPLRIKEEYLKKGYLDAQVSNAFLLASMQNYTAQLSYYIKEGNRYKIDDIKINNPLKEVKIDISDLKSTKGKYVNSEKVRIDIEYIKKIYQDLGYAFAQVEPKFNKNDDAQTLSLVFDIELGNKYKIKNVIISGNDKSLDKIIRRELYLTEGMQFNKTDLDDSVISLKKTGYFENVNITPSAVSSNELDLLVEVKEQSTGSISGGIGYSTSDGFLVNASVSDRNILGSGLYGGINLERSNKELTGRIFLKNPRIFDSRFALGGSLYSYTHDWLSYEEKSKGFDLDLSRDITRHLGAGIAYNLEQTSLKLYENVFLPEETEGRKLYSTITPYIYYDSTDDYYLPRRGIFAKLAFSYTGLGGDAKYQRLSTDFKAFYGFLDNYDIDVILRYRASFKKLFNTKEVPINSRLYLGGVSSIRGYESSTVSPKGRYSCSSGLCTYDSGGNISFNNSVEINFPISDKLKLRASIFYDFGMIGKKNLSEIKRQSTGISLDWNTPLGPLNFIFSKPIKKKAGDETNVFEFSIGSQF</sequence>
<accession>A0ABS7WVR1</accession>
<dbReference type="PANTHER" id="PTHR12815">
    <property type="entry name" value="SORTING AND ASSEMBLY MACHINERY SAMM50 PROTEIN FAMILY MEMBER"/>
    <property type="match status" value="1"/>
</dbReference>
<feature type="domain" description="POTRA" evidence="9">
    <location>
        <begin position="87"/>
        <end position="162"/>
    </location>
</feature>
<evidence type="ECO:0000256" key="3">
    <source>
        <dbReference type="ARBA" id="ARBA00022692"/>
    </source>
</evidence>
<evidence type="ECO:0000256" key="8">
    <source>
        <dbReference type="NCBIfam" id="TIGR03303"/>
    </source>
</evidence>
<comment type="caution">
    <text evidence="10">The sequence shown here is derived from an EMBL/GenBank/DDBJ whole genome shotgun (WGS) entry which is preliminary data.</text>
</comment>
<evidence type="ECO:0000256" key="4">
    <source>
        <dbReference type="ARBA" id="ARBA00022729"/>
    </source>
</evidence>
<dbReference type="PROSITE" id="PS51779">
    <property type="entry name" value="POTRA"/>
    <property type="match status" value="3"/>
</dbReference>
<dbReference type="InterPro" id="IPR010827">
    <property type="entry name" value="BamA/TamA_POTRA"/>
</dbReference>
<dbReference type="EMBL" id="JACGBB010000024">
    <property type="protein sequence ID" value="MBZ7988014.1"/>
    <property type="molecule type" value="Genomic_DNA"/>
</dbReference>
<dbReference type="NCBIfam" id="TIGR03303">
    <property type="entry name" value="OM_YaeT"/>
    <property type="match status" value="1"/>
</dbReference>
<dbReference type="PIRSF" id="PIRSF006076">
    <property type="entry name" value="OM_assembly_OMP85"/>
    <property type="match status" value="1"/>
</dbReference>
<feature type="domain" description="POTRA" evidence="9">
    <location>
        <begin position="340"/>
        <end position="412"/>
    </location>
</feature>
<reference evidence="10 11" key="1">
    <citation type="submission" date="2020-07" db="EMBL/GenBank/DDBJ databases">
        <title>Transfer of Campylobacter canadensis to the novel genus Avispirillum gen. nov., that also includes two novel species recovered from migratory waterfowl: Avispirillum anseris sp. nov. and Avispirillum brantae sp. nov.</title>
        <authorList>
            <person name="Miller W.G."/>
            <person name="Chapman M.H."/>
            <person name="Yee E."/>
            <person name="Inglis G.D."/>
        </authorList>
    </citation>
    <scope>NUCLEOTIDE SEQUENCE [LARGE SCALE GENOMIC DNA]</scope>
    <source>
        <strain evidence="10 11">L283</strain>
    </source>
</reference>
<dbReference type="InterPro" id="IPR000184">
    <property type="entry name" value="Bac_surfAg_D15"/>
</dbReference>
<evidence type="ECO:0000256" key="5">
    <source>
        <dbReference type="ARBA" id="ARBA00022737"/>
    </source>
</evidence>
<dbReference type="Gene3D" id="2.40.160.50">
    <property type="entry name" value="membrane protein fhac: a member of the omp85/tpsb transporter family"/>
    <property type="match status" value="1"/>
</dbReference>
<keyword evidence="11" id="KW-1185">Reference proteome</keyword>
<evidence type="ECO:0000256" key="6">
    <source>
        <dbReference type="ARBA" id="ARBA00023136"/>
    </source>
</evidence>
<evidence type="ECO:0000256" key="1">
    <source>
        <dbReference type="ARBA" id="ARBA00004370"/>
    </source>
</evidence>
<dbReference type="Pfam" id="PF07244">
    <property type="entry name" value="POTRA"/>
    <property type="match status" value="4"/>
</dbReference>
<evidence type="ECO:0000313" key="10">
    <source>
        <dbReference type="EMBL" id="MBZ7988014.1"/>
    </source>
</evidence>